<evidence type="ECO:0000313" key="3">
    <source>
        <dbReference type="EMBL" id="QHJ10296.1"/>
    </source>
</evidence>
<dbReference type="EMBL" id="CP047656">
    <property type="protein sequence ID" value="QHJ10296.1"/>
    <property type="molecule type" value="Genomic_DNA"/>
</dbReference>
<dbReference type="PANTHER" id="PTHR40076">
    <property type="entry name" value="MEMBRANE PROTEIN-RELATED"/>
    <property type="match status" value="1"/>
</dbReference>
<evidence type="ECO:0000313" key="4">
    <source>
        <dbReference type="Proteomes" id="UP000464524"/>
    </source>
</evidence>
<keyword evidence="2" id="KW-1133">Transmembrane helix</keyword>
<keyword evidence="2" id="KW-0472">Membrane</keyword>
<evidence type="ECO:0000256" key="1">
    <source>
        <dbReference type="SAM" id="MobiDB-lite"/>
    </source>
</evidence>
<feature type="transmembrane region" description="Helical" evidence="2">
    <location>
        <begin position="87"/>
        <end position="110"/>
    </location>
</feature>
<feature type="transmembrane region" description="Helical" evidence="2">
    <location>
        <begin position="196"/>
        <end position="223"/>
    </location>
</feature>
<feature type="region of interest" description="Disordered" evidence="1">
    <location>
        <begin position="1"/>
        <end position="21"/>
    </location>
</feature>
<reference evidence="3 4" key="1">
    <citation type="submission" date="2019-12" db="EMBL/GenBank/DDBJ databases">
        <title>Genome sequencing and assembly of endphytes of Porphyra tenera.</title>
        <authorList>
            <person name="Park J.M."/>
            <person name="Shin R."/>
            <person name="Jo S.H."/>
        </authorList>
    </citation>
    <scope>NUCLEOTIDE SEQUENCE [LARGE SCALE GENOMIC DNA]</scope>
    <source>
        <strain evidence="3 4">GPM4</strain>
    </source>
</reference>
<evidence type="ECO:0000256" key="2">
    <source>
        <dbReference type="SAM" id="Phobius"/>
    </source>
</evidence>
<organism evidence="3 4">
    <name type="scientific">Paraglaciecola mesophila</name>
    <dbReference type="NCBI Taxonomy" id="197222"/>
    <lineage>
        <taxon>Bacteria</taxon>
        <taxon>Pseudomonadati</taxon>
        <taxon>Pseudomonadota</taxon>
        <taxon>Gammaproteobacteria</taxon>
        <taxon>Alteromonadales</taxon>
        <taxon>Alteromonadaceae</taxon>
        <taxon>Paraglaciecola</taxon>
    </lineage>
</organism>
<accession>A0A857JF38</accession>
<protein>
    <submittedName>
        <fullName evidence="3">Uncharacterized protein</fullName>
    </submittedName>
</protein>
<keyword evidence="2" id="KW-0812">Transmembrane</keyword>
<dbReference type="InterPro" id="IPR010380">
    <property type="entry name" value="DUF975"/>
</dbReference>
<keyword evidence="4" id="KW-1185">Reference proteome</keyword>
<proteinExistence type="predicted"/>
<feature type="transmembrane region" description="Helical" evidence="2">
    <location>
        <begin position="122"/>
        <end position="141"/>
    </location>
</feature>
<feature type="transmembrane region" description="Helical" evidence="2">
    <location>
        <begin position="54"/>
        <end position="75"/>
    </location>
</feature>
<dbReference type="AlphaFoldDB" id="A0A857JF38"/>
<dbReference type="PANTHER" id="PTHR40076:SF1">
    <property type="entry name" value="MEMBRANE PROTEIN"/>
    <property type="match status" value="1"/>
</dbReference>
<dbReference type="Proteomes" id="UP000464524">
    <property type="component" value="Chromosome"/>
</dbReference>
<name>A0A857JF38_9ALTE</name>
<gene>
    <name evidence="3" type="ORF">FX988_00508</name>
</gene>
<dbReference type="KEGG" id="pmes:FX988_00508"/>
<sequence>MCSEKGSLVEQDNKNTLGGNVDKSLRGETPLDLQACVKEGWQLSKRHFYSTLQGGLFTLGIMLAMLMLIGHFVSIDDLQNPSVSLSYGLNLLFTLVTTPLITALMMMGIGHSVGVNVPFLSLVKRLATSALLILSALMLGALANLGLALYILPGLYLAMSTGFALVLLVEKKYRPSQAIIVSMRVFNRYWGPLSQFYIVSFILFVGGLFTFGIALIWIVPWYLHTKGVLYRTLFGVEVLGQPSSHSNNKDSVFYA</sequence>
<feature type="transmembrane region" description="Helical" evidence="2">
    <location>
        <begin position="147"/>
        <end position="169"/>
    </location>
</feature>